<name>A0A517M9A4_9BACT</name>
<protein>
    <recommendedName>
        <fullName evidence="3">Ribosome-recycling factor</fullName>
        <shortName evidence="3">RRF</shortName>
    </recommendedName>
    <alternativeName>
        <fullName evidence="3">Ribosome-releasing factor</fullName>
    </alternativeName>
</protein>
<keyword evidence="2 3" id="KW-0648">Protein biosynthesis</keyword>
<evidence type="ECO:0000256" key="2">
    <source>
        <dbReference type="ARBA" id="ARBA00022917"/>
    </source>
</evidence>
<dbReference type="PANTHER" id="PTHR20982">
    <property type="entry name" value="RIBOSOME RECYCLING FACTOR"/>
    <property type="match status" value="1"/>
</dbReference>
<evidence type="ECO:0000259" key="5">
    <source>
        <dbReference type="Pfam" id="PF01765"/>
    </source>
</evidence>
<sequence length="188" mass="20856">MPMSTDEVLLDAEQRMEKAVSVLSHNLTGIRTGRANPGLVDSIRVEAYGSQTPLKQLASIGTPEPQQIVIRPYDTSVIKEIEKAIVAGDLGLNPQNDGRLIRINIPPLSTEVRKKMVARIKELAEDAKISIRNIRRDANKAADTAEKEKEISEDDRDKLKNDVQELTKKYEAQATEAAKGREAEVLDE</sequence>
<comment type="similarity">
    <text evidence="1 3">Belongs to the RRF family.</text>
</comment>
<dbReference type="InterPro" id="IPR023584">
    <property type="entry name" value="Ribosome_recyc_fac_dom"/>
</dbReference>
<keyword evidence="7" id="KW-1185">Reference proteome</keyword>
<comment type="function">
    <text evidence="3">Responsible for the release of ribosomes from messenger RNA at the termination of protein biosynthesis. May increase the efficiency of translation by recycling ribosomes from one round of translation to another.</text>
</comment>
<reference evidence="6 7" key="1">
    <citation type="submission" date="2019-02" db="EMBL/GenBank/DDBJ databases">
        <title>Deep-cultivation of Planctomycetes and their phenomic and genomic characterization uncovers novel biology.</title>
        <authorList>
            <person name="Wiegand S."/>
            <person name="Jogler M."/>
            <person name="Boedeker C."/>
            <person name="Pinto D."/>
            <person name="Vollmers J."/>
            <person name="Rivas-Marin E."/>
            <person name="Kohn T."/>
            <person name="Peeters S.H."/>
            <person name="Heuer A."/>
            <person name="Rast P."/>
            <person name="Oberbeckmann S."/>
            <person name="Bunk B."/>
            <person name="Jeske O."/>
            <person name="Meyerdierks A."/>
            <person name="Storesund J.E."/>
            <person name="Kallscheuer N."/>
            <person name="Luecker S."/>
            <person name="Lage O.M."/>
            <person name="Pohl T."/>
            <person name="Merkel B.J."/>
            <person name="Hornburger P."/>
            <person name="Mueller R.-W."/>
            <person name="Bruemmer F."/>
            <person name="Labrenz M."/>
            <person name="Spormann A.M."/>
            <person name="Op den Camp H."/>
            <person name="Overmann J."/>
            <person name="Amann R."/>
            <person name="Jetten M.S.M."/>
            <person name="Mascher T."/>
            <person name="Medema M.H."/>
            <person name="Devos D.P."/>
            <person name="Kaster A.-K."/>
            <person name="Ovreas L."/>
            <person name="Rohde M."/>
            <person name="Galperin M.Y."/>
            <person name="Jogler C."/>
        </authorList>
    </citation>
    <scope>NUCLEOTIDE SEQUENCE [LARGE SCALE GENOMIC DNA]</scope>
    <source>
        <strain evidence="6 7">FF011L</strain>
    </source>
</reference>
<dbReference type="SUPFAM" id="SSF55194">
    <property type="entry name" value="Ribosome recycling factor, RRF"/>
    <property type="match status" value="1"/>
</dbReference>
<evidence type="ECO:0000313" key="6">
    <source>
        <dbReference type="EMBL" id="QDS91480.1"/>
    </source>
</evidence>
<dbReference type="InterPro" id="IPR036191">
    <property type="entry name" value="RRF_sf"/>
</dbReference>
<dbReference type="AlphaFoldDB" id="A0A517M9A4"/>
<dbReference type="Gene3D" id="3.30.1360.40">
    <property type="match status" value="1"/>
</dbReference>
<dbReference type="FunFam" id="3.30.1360.40:FF:000001">
    <property type="entry name" value="Ribosome-recycling factor"/>
    <property type="match status" value="1"/>
</dbReference>
<dbReference type="Proteomes" id="UP000320672">
    <property type="component" value="Chromosome"/>
</dbReference>
<keyword evidence="3" id="KW-0963">Cytoplasm</keyword>
<dbReference type="GO" id="GO:0006415">
    <property type="term" value="P:translational termination"/>
    <property type="evidence" value="ECO:0007669"/>
    <property type="project" value="UniProtKB-UniRule"/>
</dbReference>
<accession>A0A517M9A4</accession>
<dbReference type="PANTHER" id="PTHR20982:SF3">
    <property type="entry name" value="MITOCHONDRIAL RIBOSOME RECYCLING FACTOR PSEUDO 1"/>
    <property type="match status" value="1"/>
</dbReference>
<dbReference type="HAMAP" id="MF_00040">
    <property type="entry name" value="RRF"/>
    <property type="match status" value="1"/>
</dbReference>
<dbReference type="InterPro" id="IPR002661">
    <property type="entry name" value="Ribosome_recyc_fac"/>
</dbReference>
<dbReference type="NCBIfam" id="TIGR00496">
    <property type="entry name" value="frr"/>
    <property type="match status" value="1"/>
</dbReference>
<organism evidence="6 7">
    <name type="scientific">Roseimaritima multifibrata</name>
    <dbReference type="NCBI Taxonomy" id="1930274"/>
    <lineage>
        <taxon>Bacteria</taxon>
        <taxon>Pseudomonadati</taxon>
        <taxon>Planctomycetota</taxon>
        <taxon>Planctomycetia</taxon>
        <taxon>Pirellulales</taxon>
        <taxon>Pirellulaceae</taxon>
        <taxon>Roseimaritima</taxon>
    </lineage>
</organism>
<proteinExistence type="inferred from homology"/>
<evidence type="ECO:0000256" key="3">
    <source>
        <dbReference type="HAMAP-Rule" id="MF_00040"/>
    </source>
</evidence>
<dbReference type="KEGG" id="rml:FF011L_02100"/>
<dbReference type="GO" id="GO:0043023">
    <property type="term" value="F:ribosomal large subunit binding"/>
    <property type="evidence" value="ECO:0007669"/>
    <property type="project" value="TreeGrafter"/>
</dbReference>
<dbReference type="GO" id="GO:0005737">
    <property type="term" value="C:cytoplasm"/>
    <property type="evidence" value="ECO:0007669"/>
    <property type="project" value="UniProtKB-SubCell"/>
</dbReference>
<dbReference type="CDD" id="cd00520">
    <property type="entry name" value="RRF"/>
    <property type="match status" value="1"/>
</dbReference>
<evidence type="ECO:0000256" key="4">
    <source>
        <dbReference type="SAM" id="MobiDB-lite"/>
    </source>
</evidence>
<dbReference type="EMBL" id="CP036262">
    <property type="protein sequence ID" value="QDS91480.1"/>
    <property type="molecule type" value="Genomic_DNA"/>
</dbReference>
<comment type="subcellular location">
    <subcellularLocation>
        <location evidence="3">Cytoplasm</location>
    </subcellularLocation>
</comment>
<feature type="region of interest" description="Disordered" evidence="4">
    <location>
        <begin position="138"/>
        <end position="159"/>
    </location>
</feature>
<gene>
    <name evidence="3 6" type="primary">frr</name>
    <name evidence="6" type="ORF">FF011L_02100</name>
</gene>
<evidence type="ECO:0000313" key="7">
    <source>
        <dbReference type="Proteomes" id="UP000320672"/>
    </source>
</evidence>
<evidence type="ECO:0000256" key="1">
    <source>
        <dbReference type="ARBA" id="ARBA00005912"/>
    </source>
</evidence>
<dbReference type="Gene3D" id="1.10.132.20">
    <property type="entry name" value="Ribosome-recycling factor"/>
    <property type="match status" value="1"/>
</dbReference>
<dbReference type="Pfam" id="PF01765">
    <property type="entry name" value="RRF"/>
    <property type="match status" value="1"/>
</dbReference>
<feature type="domain" description="Ribosome recycling factor" evidence="5">
    <location>
        <begin position="24"/>
        <end position="186"/>
    </location>
</feature>